<organism evidence="1 2">
    <name type="scientific">Leptospira ryugenii</name>
    <dbReference type="NCBI Taxonomy" id="1917863"/>
    <lineage>
        <taxon>Bacteria</taxon>
        <taxon>Pseudomonadati</taxon>
        <taxon>Spirochaetota</taxon>
        <taxon>Spirochaetia</taxon>
        <taxon>Leptospirales</taxon>
        <taxon>Leptospiraceae</taxon>
        <taxon>Leptospira</taxon>
    </lineage>
</organism>
<dbReference type="Proteomes" id="UP000245133">
    <property type="component" value="Unassembled WGS sequence"/>
</dbReference>
<evidence type="ECO:0000313" key="1">
    <source>
        <dbReference type="EMBL" id="GBF50405.1"/>
    </source>
</evidence>
<keyword evidence="2" id="KW-1185">Reference proteome</keyword>
<reference evidence="1 2" key="1">
    <citation type="submission" date="2018-02" db="EMBL/GenBank/DDBJ databases">
        <title>Novel Leptospira species isolated from soil and water in Japan.</title>
        <authorList>
            <person name="Nakao R."/>
            <person name="Masuzawa T."/>
        </authorList>
    </citation>
    <scope>NUCLEOTIDE SEQUENCE [LARGE SCALE GENOMIC DNA]</scope>
    <source>
        <strain evidence="1 2">YH101</strain>
    </source>
</reference>
<accession>A0A2P2E0I5</accession>
<dbReference type="EMBL" id="BFBB01000004">
    <property type="protein sequence ID" value="GBF50405.1"/>
    <property type="molecule type" value="Genomic_DNA"/>
</dbReference>
<protein>
    <submittedName>
        <fullName evidence="1">Uncharacterized protein</fullName>
    </submittedName>
</protein>
<comment type="caution">
    <text evidence="1">The sequence shown here is derived from an EMBL/GenBank/DDBJ whole genome shotgun (WGS) entry which is preliminary data.</text>
</comment>
<name>A0A2P2E0I5_9LEPT</name>
<proteinExistence type="predicted"/>
<gene>
    <name evidence="1" type="ORF">LPTSP4_19300</name>
</gene>
<sequence>MVTLSNFLNKTRMDYQIRAPQNSDEITILKRAISSHQKTASYPKTQAKPNTNDNVIMIGVGASGLYKV</sequence>
<dbReference type="AlphaFoldDB" id="A0A2P2E0I5"/>
<evidence type="ECO:0000313" key="2">
    <source>
        <dbReference type="Proteomes" id="UP000245133"/>
    </source>
</evidence>